<dbReference type="InterPro" id="IPR001647">
    <property type="entry name" value="HTH_TetR"/>
</dbReference>
<protein>
    <submittedName>
        <fullName evidence="4">TetR family transcriptional regulator</fullName>
    </submittedName>
</protein>
<dbReference type="Proteomes" id="UP000028984">
    <property type="component" value="Unassembled WGS sequence"/>
</dbReference>
<dbReference type="OrthoDB" id="3193022at2"/>
<evidence type="ECO:0000256" key="1">
    <source>
        <dbReference type="ARBA" id="ARBA00023125"/>
    </source>
</evidence>
<sequence length="252" mass="28329">MNTKNDVKMDRRTRRTRLLLQEALLRLLADKPLNRITVTELTELADVNRVTFYAHYHDVYDMFDQLRTDLIDMYTDMTYRHTQEMCNGDYRPFIREVYMSLDGREQLLSLLSTPSGGNLYADIIDAISKVCTETVAPQIILGIGGPVGAAIGTNGVAATGDASGTGETTSYRTTVDPTMVDPTMAKTLSDYQFGYIAGGVVNMLKDWFRRGRRESIDLMVNMTSNLISHSGREVYRENLKLLNETTETAGTR</sequence>
<dbReference type="PANTHER" id="PTHR43479:SF7">
    <property type="entry name" value="TETR-FAMILY TRANSCRIPTIONAL REGULATOR"/>
    <property type="match status" value="1"/>
</dbReference>
<gene>
    <name evidence="4" type="ORF">BREU_1516</name>
</gene>
<keyword evidence="5" id="KW-1185">Reference proteome</keyword>
<organism evidence="4 5">
    <name type="scientific">Bifidobacterium reuteri DSM 23975</name>
    <dbReference type="NCBI Taxonomy" id="1437610"/>
    <lineage>
        <taxon>Bacteria</taxon>
        <taxon>Bacillati</taxon>
        <taxon>Actinomycetota</taxon>
        <taxon>Actinomycetes</taxon>
        <taxon>Bifidobacteriales</taxon>
        <taxon>Bifidobacteriaceae</taxon>
        <taxon>Bifidobacterium</taxon>
    </lineage>
</organism>
<dbReference type="Gene3D" id="1.10.357.10">
    <property type="entry name" value="Tetracycline Repressor, domain 2"/>
    <property type="match status" value="1"/>
</dbReference>
<dbReference type="SUPFAM" id="SSF46689">
    <property type="entry name" value="Homeodomain-like"/>
    <property type="match status" value="1"/>
</dbReference>
<evidence type="ECO:0000313" key="4">
    <source>
        <dbReference type="EMBL" id="KFI86339.1"/>
    </source>
</evidence>
<dbReference type="InterPro" id="IPR050624">
    <property type="entry name" value="HTH-type_Tx_Regulator"/>
</dbReference>
<dbReference type="PANTHER" id="PTHR43479">
    <property type="entry name" value="ACREF/ENVCD OPERON REPRESSOR-RELATED"/>
    <property type="match status" value="1"/>
</dbReference>
<accession>A0A087CST9</accession>
<dbReference type="RefSeq" id="WP_152598572.1">
    <property type="nucleotide sequence ID" value="NZ_JDUW01000003.1"/>
</dbReference>
<dbReference type="EMBL" id="JGZK01000005">
    <property type="protein sequence ID" value="KFI86339.1"/>
    <property type="molecule type" value="Genomic_DNA"/>
</dbReference>
<evidence type="ECO:0000259" key="3">
    <source>
        <dbReference type="PROSITE" id="PS50977"/>
    </source>
</evidence>
<dbReference type="GO" id="GO:0003677">
    <property type="term" value="F:DNA binding"/>
    <property type="evidence" value="ECO:0007669"/>
    <property type="project" value="UniProtKB-UniRule"/>
</dbReference>
<dbReference type="AlphaFoldDB" id="A0A087CST9"/>
<keyword evidence="1 2" id="KW-0238">DNA-binding</keyword>
<proteinExistence type="predicted"/>
<dbReference type="PROSITE" id="PS50977">
    <property type="entry name" value="HTH_TETR_2"/>
    <property type="match status" value="1"/>
</dbReference>
<evidence type="ECO:0000256" key="2">
    <source>
        <dbReference type="PROSITE-ProRule" id="PRU00335"/>
    </source>
</evidence>
<name>A0A087CST9_9BIFI</name>
<dbReference type="eggNOG" id="COG1309">
    <property type="taxonomic scope" value="Bacteria"/>
</dbReference>
<dbReference type="InterPro" id="IPR009057">
    <property type="entry name" value="Homeodomain-like_sf"/>
</dbReference>
<evidence type="ECO:0000313" key="5">
    <source>
        <dbReference type="Proteomes" id="UP000028984"/>
    </source>
</evidence>
<comment type="caution">
    <text evidence="4">The sequence shown here is derived from an EMBL/GenBank/DDBJ whole genome shotgun (WGS) entry which is preliminary data.</text>
</comment>
<reference evidence="4 5" key="1">
    <citation type="submission" date="2014-03" db="EMBL/GenBank/DDBJ databases">
        <title>Genomics of Bifidobacteria.</title>
        <authorList>
            <person name="Ventura M."/>
            <person name="Milani C."/>
            <person name="Lugli G.A."/>
        </authorList>
    </citation>
    <scope>NUCLEOTIDE SEQUENCE [LARGE SCALE GENOMIC DNA]</scope>
    <source>
        <strain evidence="4 5">DSM 23975</strain>
    </source>
</reference>
<feature type="DNA-binding region" description="H-T-H motif" evidence="2">
    <location>
        <begin position="37"/>
        <end position="56"/>
    </location>
</feature>
<feature type="domain" description="HTH tetR-type" evidence="3">
    <location>
        <begin position="14"/>
        <end position="74"/>
    </location>
</feature>
<dbReference type="STRING" id="1437610.BREU_1516"/>